<evidence type="ECO:0000313" key="4">
    <source>
        <dbReference type="Proteomes" id="UP001152320"/>
    </source>
</evidence>
<name>A0A9Q1H3D5_HOLLE</name>
<dbReference type="Gene3D" id="2.60.40.10">
    <property type="entry name" value="Immunoglobulins"/>
    <property type="match status" value="1"/>
</dbReference>
<comment type="caution">
    <text evidence="3">The sequence shown here is derived from an EMBL/GenBank/DDBJ whole genome shotgun (WGS) entry which is preliminary data.</text>
</comment>
<evidence type="ECO:0000259" key="2">
    <source>
        <dbReference type="PROSITE" id="PS50835"/>
    </source>
</evidence>
<dbReference type="SMART" id="SM00409">
    <property type="entry name" value="IG"/>
    <property type="match status" value="1"/>
</dbReference>
<sequence>MEERKDLDMSRLTVLFLLISFYCITCFKAENPCQGFYGATSHVHGVIGENISLTCHVSANCPRGYWKYDDNINPTWLVPKQYSGDTYFFNTSQGLTTLHIVNINDNVEGFYTCLCDYHNRSGIAHACYDLSVHVVQFPISVQINGEKHVFDICSKRSKAEMVDVEVNDNITIKCDDEAERRTNCLNMTKHISFIVKPSYHLCKFSCRPKGNSAKRELKWISLNVKNQNNSTTEVTSITVTSTTAAGKLVFTYNDNGCTSTSVLGSVE</sequence>
<proteinExistence type="predicted"/>
<dbReference type="SUPFAM" id="SSF48726">
    <property type="entry name" value="Immunoglobulin"/>
    <property type="match status" value="1"/>
</dbReference>
<keyword evidence="4" id="KW-1185">Reference proteome</keyword>
<keyword evidence="1" id="KW-0732">Signal</keyword>
<dbReference type="InterPro" id="IPR036179">
    <property type="entry name" value="Ig-like_dom_sf"/>
</dbReference>
<feature type="chain" id="PRO_5040123813" description="Ig-like domain-containing protein" evidence="1">
    <location>
        <begin position="30"/>
        <end position="267"/>
    </location>
</feature>
<feature type="signal peptide" evidence="1">
    <location>
        <begin position="1"/>
        <end position="29"/>
    </location>
</feature>
<evidence type="ECO:0000313" key="3">
    <source>
        <dbReference type="EMBL" id="KAJ8031468.1"/>
    </source>
</evidence>
<gene>
    <name evidence="3" type="ORF">HOLleu_24665</name>
</gene>
<protein>
    <recommendedName>
        <fullName evidence="2">Ig-like domain-containing protein</fullName>
    </recommendedName>
</protein>
<dbReference type="InterPro" id="IPR007110">
    <property type="entry name" value="Ig-like_dom"/>
</dbReference>
<dbReference type="Proteomes" id="UP001152320">
    <property type="component" value="Chromosome 12"/>
</dbReference>
<dbReference type="InterPro" id="IPR013783">
    <property type="entry name" value="Ig-like_fold"/>
</dbReference>
<dbReference type="EMBL" id="JAIZAY010000012">
    <property type="protein sequence ID" value="KAJ8031468.1"/>
    <property type="molecule type" value="Genomic_DNA"/>
</dbReference>
<accession>A0A9Q1H3D5</accession>
<reference evidence="3" key="1">
    <citation type="submission" date="2021-10" db="EMBL/GenBank/DDBJ databases">
        <title>Tropical sea cucumber genome reveals ecological adaptation and Cuvierian tubules defense mechanism.</title>
        <authorList>
            <person name="Chen T."/>
        </authorList>
    </citation>
    <scope>NUCLEOTIDE SEQUENCE</scope>
    <source>
        <strain evidence="3">Nanhai2018</strain>
        <tissue evidence="3">Muscle</tissue>
    </source>
</reference>
<evidence type="ECO:0000256" key="1">
    <source>
        <dbReference type="SAM" id="SignalP"/>
    </source>
</evidence>
<feature type="domain" description="Ig-like" evidence="2">
    <location>
        <begin position="48"/>
        <end position="113"/>
    </location>
</feature>
<dbReference type="PROSITE" id="PS50835">
    <property type="entry name" value="IG_LIKE"/>
    <property type="match status" value="1"/>
</dbReference>
<dbReference type="AlphaFoldDB" id="A0A9Q1H3D5"/>
<dbReference type="InterPro" id="IPR003599">
    <property type="entry name" value="Ig_sub"/>
</dbReference>
<organism evidence="3 4">
    <name type="scientific">Holothuria leucospilota</name>
    <name type="common">Black long sea cucumber</name>
    <name type="synonym">Mertensiothuria leucospilota</name>
    <dbReference type="NCBI Taxonomy" id="206669"/>
    <lineage>
        <taxon>Eukaryota</taxon>
        <taxon>Metazoa</taxon>
        <taxon>Echinodermata</taxon>
        <taxon>Eleutherozoa</taxon>
        <taxon>Echinozoa</taxon>
        <taxon>Holothuroidea</taxon>
        <taxon>Aspidochirotacea</taxon>
        <taxon>Aspidochirotida</taxon>
        <taxon>Holothuriidae</taxon>
        <taxon>Holothuria</taxon>
    </lineage>
</organism>